<protein>
    <recommendedName>
        <fullName evidence="8">Phosphate-specific transport system accessory protein PhoU</fullName>
    </recommendedName>
</protein>
<evidence type="ECO:0000256" key="8">
    <source>
        <dbReference type="PIRNR" id="PIRNR003107"/>
    </source>
</evidence>
<dbReference type="GO" id="GO:0005737">
    <property type="term" value="C:cytoplasm"/>
    <property type="evidence" value="ECO:0007669"/>
    <property type="project" value="UniProtKB-SubCell"/>
</dbReference>
<keyword evidence="5 8" id="KW-0963">Cytoplasm</keyword>
<dbReference type="RefSeq" id="WP_092377181.1">
    <property type="nucleotide sequence ID" value="NZ_FORX01000016.1"/>
</dbReference>
<reference evidence="11" key="1">
    <citation type="submission" date="2016-10" db="EMBL/GenBank/DDBJ databases">
        <authorList>
            <person name="Varghese N."/>
            <person name="Submissions S."/>
        </authorList>
    </citation>
    <scope>NUCLEOTIDE SEQUENCE [LARGE SCALE GENOMIC DNA]</scope>
    <source>
        <strain evidence="11">DSM 5918</strain>
    </source>
</reference>
<dbReference type="AlphaFoldDB" id="A0A1I3XJ94"/>
<keyword evidence="4 8" id="KW-0813">Transport</keyword>
<dbReference type="GO" id="GO:0006817">
    <property type="term" value="P:phosphate ion transport"/>
    <property type="evidence" value="ECO:0007669"/>
    <property type="project" value="UniProtKB-KW"/>
</dbReference>
<name>A0A1I3XJ94_9BACT</name>
<dbReference type="InterPro" id="IPR038078">
    <property type="entry name" value="PhoU-like_sf"/>
</dbReference>
<dbReference type="OrthoDB" id="9814256at2"/>
<dbReference type="InterPro" id="IPR026022">
    <property type="entry name" value="PhoU_dom"/>
</dbReference>
<dbReference type="STRING" id="52560.SAMN04488082_116109"/>
<evidence type="ECO:0000256" key="2">
    <source>
        <dbReference type="ARBA" id="ARBA00008107"/>
    </source>
</evidence>
<dbReference type="FunFam" id="1.20.58.220:FF:000004">
    <property type="entry name" value="Phosphate-specific transport system accessory protein PhoU"/>
    <property type="match status" value="1"/>
</dbReference>
<dbReference type="PANTHER" id="PTHR42930:SF3">
    <property type="entry name" value="PHOSPHATE-SPECIFIC TRANSPORT SYSTEM ACCESSORY PROTEIN PHOU"/>
    <property type="match status" value="1"/>
</dbReference>
<evidence type="ECO:0000256" key="5">
    <source>
        <dbReference type="ARBA" id="ARBA00022490"/>
    </source>
</evidence>
<proteinExistence type="inferred from homology"/>
<dbReference type="InterPro" id="IPR028366">
    <property type="entry name" value="PhoU"/>
</dbReference>
<dbReference type="SUPFAM" id="SSF109755">
    <property type="entry name" value="PhoU-like"/>
    <property type="match status" value="1"/>
</dbReference>
<comment type="function">
    <text evidence="7 8">Plays a role in the regulation of phosphate uptake.</text>
</comment>
<evidence type="ECO:0000313" key="11">
    <source>
        <dbReference type="Proteomes" id="UP000198635"/>
    </source>
</evidence>
<sequence>MYTHLHEEIETLKLKVLKMVSLTEDAVQKSIQAYVNKDLYLAEEVQDGDVEVNRLEVEIDELALKLLALEQPVAGDLRFILGCMRISVDLERIADEAVNIAERSIMLSSRPPLPFHQDVLEMGTKALAMLRHAAQAFSSNNVEAALQVCHLDNEVDVLNHKNMRQVIEYMIHETPAIERSVHTIILIRRLERIGDLATNIAESVVFIAQGVNIKHKLYFDER</sequence>
<dbReference type="Pfam" id="PF01895">
    <property type="entry name" value="PhoU"/>
    <property type="match status" value="2"/>
</dbReference>
<dbReference type="NCBIfam" id="TIGR02135">
    <property type="entry name" value="phoU_full"/>
    <property type="match status" value="1"/>
</dbReference>
<dbReference type="EMBL" id="FORX01000016">
    <property type="protein sequence ID" value="SFK19603.1"/>
    <property type="molecule type" value="Genomic_DNA"/>
</dbReference>
<gene>
    <name evidence="10" type="ORF">SAMN04488082_116109</name>
</gene>
<evidence type="ECO:0000256" key="4">
    <source>
        <dbReference type="ARBA" id="ARBA00022448"/>
    </source>
</evidence>
<feature type="domain" description="PhoU" evidence="9">
    <location>
        <begin position="17"/>
        <end position="103"/>
    </location>
</feature>
<feature type="domain" description="PhoU" evidence="9">
    <location>
        <begin position="119"/>
        <end position="204"/>
    </location>
</feature>
<evidence type="ECO:0000256" key="6">
    <source>
        <dbReference type="ARBA" id="ARBA00022592"/>
    </source>
</evidence>
<evidence type="ECO:0000313" key="10">
    <source>
        <dbReference type="EMBL" id="SFK19603.1"/>
    </source>
</evidence>
<comment type="similarity">
    <text evidence="2 8">Belongs to the PhoU family.</text>
</comment>
<dbReference type="Gene3D" id="1.20.58.220">
    <property type="entry name" value="Phosphate transport system protein phou homolog 2, domain 2"/>
    <property type="match status" value="2"/>
</dbReference>
<dbReference type="GO" id="GO:0045936">
    <property type="term" value="P:negative regulation of phosphate metabolic process"/>
    <property type="evidence" value="ECO:0007669"/>
    <property type="project" value="InterPro"/>
</dbReference>
<comment type="subcellular location">
    <subcellularLocation>
        <location evidence="1 8">Cytoplasm</location>
    </subcellularLocation>
</comment>
<evidence type="ECO:0000256" key="3">
    <source>
        <dbReference type="ARBA" id="ARBA00011738"/>
    </source>
</evidence>
<organism evidence="10 11">
    <name type="scientific">Desulfomicrobium apsheronum</name>
    <dbReference type="NCBI Taxonomy" id="52560"/>
    <lineage>
        <taxon>Bacteria</taxon>
        <taxon>Pseudomonadati</taxon>
        <taxon>Thermodesulfobacteriota</taxon>
        <taxon>Desulfovibrionia</taxon>
        <taxon>Desulfovibrionales</taxon>
        <taxon>Desulfomicrobiaceae</taxon>
        <taxon>Desulfomicrobium</taxon>
    </lineage>
</organism>
<dbReference type="Proteomes" id="UP000198635">
    <property type="component" value="Unassembled WGS sequence"/>
</dbReference>
<evidence type="ECO:0000256" key="7">
    <source>
        <dbReference type="ARBA" id="ARBA00056181"/>
    </source>
</evidence>
<evidence type="ECO:0000259" key="9">
    <source>
        <dbReference type="Pfam" id="PF01895"/>
    </source>
</evidence>
<dbReference type="GO" id="GO:0030643">
    <property type="term" value="P:intracellular phosphate ion homeostasis"/>
    <property type="evidence" value="ECO:0007669"/>
    <property type="project" value="InterPro"/>
</dbReference>
<evidence type="ECO:0000256" key="1">
    <source>
        <dbReference type="ARBA" id="ARBA00004496"/>
    </source>
</evidence>
<comment type="subunit">
    <text evidence="3 8">Homodimer.</text>
</comment>
<accession>A0A1I3XJ94</accession>
<dbReference type="PIRSF" id="PIRSF003107">
    <property type="entry name" value="PhoU"/>
    <property type="match status" value="1"/>
</dbReference>
<keyword evidence="6 8" id="KW-0592">Phosphate transport</keyword>
<keyword evidence="11" id="KW-1185">Reference proteome</keyword>
<dbReference type="PANTHER" id="PTHR42930">
    <property type="entry name" value="PHOSPHATE-SPECIFIC TRANSPORT SYSTEM ACCESSORY PROTEIN PHOU"/>
    <property type="match status" value="1"/>
</dbReference>